<keyword evidence="4" id="KW-1185">Reference proteome</keyword>
<proteinExistence type="predicted"/>
<dbReference type="GO" id="GO:0003677">
    <property type="term" value="F:DNA binding"/>
    <property type="evidence" value="ECO:0007669"/>
    <property type="project" value="InterPro"/>
</dbReference>
<feature type="domain" description="Antirepressor protein C-terminal" evidence="2">
    <location>
        <begin position="3"/>
        <end position="82"/>
    </location>
</feature>
<evidence type="ECO:0000256" key="1">
    <source>
        <dbReference type="SAM" id="MobiDB-lite"/>
    </source>
</evidence>
<evidence type="ECO:0000259" key="2">
    <source>
        <dbReference type="Pfam" id="PF03374"/>
    </source>
</evidence>
<dbReference type="Pfam" id="PF03374">
    <property type="entry name" value="ANT"/>
    <property type="match status" value="1"/>
</dbReference>
<dbReference type="AlphaFoldDB" id="A0A839IQV3"/>
<feature type="region of interest" description="Disordered" evidence="1">
    <location>
        <begin position="80"/>
        <end position="103"/>
    </location>
</feature>
<evidence type="ECO:0000313" key="3">
    <source>
        <dbReference type="EMBL" id="MBB1487090.1"/>
    </source>
</evidence>
<sequence length="103" mass="11827">MSQLSIEEAAKKLSFPGGRNALYKFLRDHAGFQGTIPPYHLCFHGFFKVIDGQYERGRRTVYTQTTKVTTQGLTYIAQLMEKHPQEPHKPTRSNRKSEKTNAN</sequence>
<reference evidence="3 4" key="1">
    <citation type="submission" date="2020-08" db="EMBL/GenBank/DDBJ databases">
        <title>Oceanospirillum sp. nov. isolated from marine sediment.</title>
        <authorList>
            <person name="Ji X."/>
        </authorList>
    </citation>
    <scope>NUCLEOTIDE SEQUENCE [LARGE SCALE GENOMIC DNA]</scope>
    <source>
        <strain evidence="3 4">D5</strain>
    </source>
</reference>
<evidence type="ECO:0000313" key="4">
    <source>
        <dbReference type="Proteomes" id="UP000565262"/>
    </source>
</evidence>
<accession>A0A839IQV3</accession>
<organism evidence="3 4">
    <name type="scientific">Oceanospirillum sediminis</name>
    <dbReference type="NCBI Taxonomy" id="2760088"/>
    <lineage>
        <taxon>Bacteria</taxon>
        <taxon>Pseudomonadati</taxon>
        <taxon>Pseudomonadota</taxon>
        <taxon>Gammaproteobacteria</taxon>
        <taxon>Oceanospirillales</taxon>
        <taxon>Oceanospirillaceae</taxon>
        <taxon>Oceanospirillum</taxon>
    </lineage>
</organism>
<dbReference type="Proteomes" id="UP000565262">
    <property type="component" value="Unassembled WGS sequence"/>
</dbReference>
<comment type="caution">
    <text evidence="3">The sequence shown here is derived from an EMBL/GenBank/DDBJ whole genome shotgun (WGS) entry which is preliminary data.</text>
</comment>
<dbReference type="InterPro" id="IPR005039">
    <property type="entry name" value="Ant_C"/>
</dbReference>
<dbReference type="RefSeq" id="WP_182808866.1">
    <property type="nucleotide sequence ID" value="NZ_JACJFM010000011.1"/>
</dbReference>
<protein>
    <submittedName>
        <fullName evidence="3">Phage antirepressor KilAC domain-containing protein</fullName>
    </submittedName>
</protein>
<name>A0A839IQV3_9GAMM</name>
<dbReference type="EMBL" id="JACJFM010000011">
    <property type="protein sequence ID" value="MBB1487090.1"/>
    <property type="molecule type" value="Genomic_DNA"/>
</dbReference>
<gene>
    <name evidence="3" type="ORF">H4O21_10745</name>
</gene>